<feature type="transmembrane region" description="Helical" evidence="5">
    <location>
        <begin position="105"/>
        <end position="125"/>
    </location>
</feature>
<comment type="subcellular location">
    <subcellularLocation>
        <location evidence="1">Membrane</location>
        <topology evidence="1">Multi-pass membrane protein</topology>
    </subcellularLocation>
</comment>
<dbReference type="SUPFAM" id="SSF103481">
    <property type="entry name" value="Multidrug resistance efflux transporter EmrE"/>
    <property type="match status" value="1"/>
</dbReference>
<dbReference type="EMBL" id="JBCLYO010000006">
    <property type="protein sequence ID" value="KAL0087816.1"/>
    <property type="molecule type" value="Genomic_DNA"/>
</dbReference>
<evidence type="ECO:0000256" key="3">
    <source>
        <dbReference type="ARBA" id="ARBA00022989"/>
    </source>
</evidence>
<dbReference type="InterPro" id="IPR037185">
    <property type="entry name" value="EmrE-like"/>
</dbReference>
<sequence>MSLEAKYIGLILAICSSMLIGVSFVITKKGLQKASNGNGCASDSHRYLKNPVWWIGLLTMVSGEILNFVGYTFAPAILITPLGALSVIIGAILASIFLKERLGPTGVIGCLLSVIGAVIIVLHAPEDPDVQSVHELLTFMLRPGFIVYAVFASLITIALIWKAVPRWGKTKVIVYVTICSLVGSLSVMAIKAFGIAVRLTIGGNNQFTQPSTYFFAFMCIIFILTQVNYFNKALDAFSTNVVNPIYYVCFTTATIGASAIMYQGWNSASPINTMSLICGFLIIFSGVYLLNSISHNHTDAPTLRLLPFEFIRINMTMSVSKALLFFLQSLMELVKLGSHSVVCGMNSYTIV</sequence>
<dbReference type="PANTHER" id="PTHR12570">
    <property type="match status" value="1"/>
</dbReference>
<dbReference type="Pfam" id="PF05653">
    <property type="entry name" value="Mg_trans_NIPA"/>
    <property type="match status" value="1"/>
</dbReference>
<keyword evidence="4 5" id="KW-0472">Membrane</keyword>
<evidence type="ECO:0000256" key="1">
    <source>
        <dbReference type="ARBA" id="ARBA00004141"/>
    </source>
</evidence>
<feature type="transmembrane region" description="Helical" evidence="5">
    <location>
        <begin position="6"/>
        <end position="26"/>
    </location>
</feature>
<feature type="transmembrane region" description="Helical" evidence="5">
    <location>
        <begin position="213"/>
        <end position="231"/>
    </location>
</feature>
<accession>A0ABR3B4Z1</accession>
<keyword evidence="2 5" id="KW-0812">Transmembrane</keyword>
<dbReference type="PANTHER" id="PTHR12570:SF85">
    <property type="entry name" value="DUF803 DOMAIN MEMBRANE PROTEIN (AFU_ORTHOLOGUE AFUA_1G15880)"/>
    <property type="match status" value="1"/>
</dbReference>
<feature type="transmembrane region" description="Helical" evidence="5">
    <location>
        <begin position="145"/>
        <end position="161"/>
    </location>
</feature>
<protein>
    <submittedName>
        <fullName evidence="6">Magnesium transporter</fullName>
    </submittedName>
</protein>
<organism evidence="6 7">
    <name type="scientific">Phycomyces blakesleeanus</name>
    <dbReference type="NCBI Taxonomy" id="4837"/>
    <lineage>
        <taxon>Eukaryota</taxon>
        <taxon>Fungi</taxon>
        <taxon>Fungi incertae sedis</taxon>
        <taxon>Mucoromycota</taxon>
        <taxon>Mucoromycotina</taxon>
        <taxon>Mucoromycetes</taxon>
        <taxon>Mucorales</taxon>
        <taxon>Phycomycetaceae</taxon>
        <taxon>Phycomyces</taxon>
    </lineage>
</organism>
<keyword evidence="3 5" id="KW-1133">Transmembrane helix</keyword>
<dbReference type="InterPro" id="IPR008521">
    <property type="entry name" value="Mg_trans_NIPA"/>
</dbReference>
<evidence type="ECO:0000256" key="5">
    <source>
        <dbReference type="SAM" id="Phobius"/>
    </source>
</evidence>
<feature type="transmembrane region" description="Helical" evidence="5">
    <location>
        <begin position="77"/>
        <end position="98"/>
    </location>
</feature>
<comment type="caution">
    <text evidence="6">The sequence shown here is derived from an EMBL/GenBank/DDBJ whole genome shotgun (WGS) entry which is preliminary data.</text>
</comment>
<evidence type="ECO:0000313" key="7">
    <source>
        <dbReference type="Proteomes" id="UP001448207"/>
    </source>
</evidence>
<feature type="transmembrane region" description="Helical" evidence="5">
    <location>
        <begin position="271"/>
        <end position="290"/>
    </location>
</feature>
<evidence type="ECO:0000256" key="2">
    <source>
        <dbReference type="ARBA" id="ARBA00022692"/>
    </source>
</evidence>
<proteinExistence type="predicted"/>
<evidence type="ECO:0000313" key="6">
    <source>
        <dbReference type="EMBL" id="KAL0087816.1"/>
    </source>
</evidence>
<feature type="transmembrane region" description="Helical" evidence="5">
    <location>
        <begin position="173"/>
        <end position="201"/>
    </location>
</feature>
<evidence type="ECO:0000256" key="4">
    <source>
        <dbReference type="ARBA" id="ARBA00023136"/>
    </source>
</evidence>
<reference evidence="6 7" key="1">
    <citation type="submission" date="2024-04" db="EMBL/GenBank/DDBJ databases">
        <title>Symmetric and asymmetric DNA N6-adenine methylation regulates different biological responses in Mucorales.</title>
        <authorList>
            <consortium name="Lawrence Berkeley National Laboratory"/>
            <person name="Lax C."/>
            <person name="Mondo S.J."/>
            <person name="Osorio-Concepcion M."/>
            <person name="Muszewska A."/>
            <person name="Corrochano-Luque M."/>
            <person name="Gutierrez G."/>
            <person name="Riley R."/>
            <person name="Lipzen A."/>
            <person name="Guo J."/>
            <person name="Hundley H."/>
            <person name="Amirebrahimi M."/>
            <person name="Ng V."/>
            <person name="Lorenzo-Gutierrez D."/>
            <person name="Binder U."/>
            <person name="Yang J."/>
            <person name="Song Y."/>
            <person name="Canovas D."/>
            <person name="Navarro E."/>
            <person name="Freitag M."/>
            <person name="Gabaldon T."/>
            <person name="Grigoriev I.V."/>
            <person name="Corrochano L.M."/>
            <person name="Nicolas F.E."/>
            <person name="Garre V."/>
        </authorList>
    </citation>
    <scope>NUCLEOTIDE SEQUENCE [LARGE SCALE GENOMIC DNA]</scope>
    <source>
        <strain evidence="6 7">L51</strain>
    </source>
</reference>
<feature type="transmembrane region" description="Helical" evidence="5">
    <location>
        <begin position="243"/>
        <end position="265"/>
    </location>
</feature>
<dbReference type="Proteomes" id="UP001448207">
    <property type="component" value="Unassembled WGS sequence"/>
</dbReference>
<gene>
    <name evidence="6" type="ORF">J3Q64DRAFT_1884084</name>
</gene>
<keyword evidence="7" id="KW-1185">Reference proteome</keyword>
<name>A0ABR3B4Z1_PHYBL</name>